<comment type="subcellular location">
    <subcellularLocation>
        <location evidence="2">Membrane</location>
    </subcellularLocation>
</comment>
<protein>
    <submittedName>
        <fullName evidence="14">G_PROTEIN_RECEP_F1_2 domain-containing protein</fullName>
    </submittedName>
</protein>
<dbReference type="InterPro" id="IPR017972">
    <property type="entry name" value="Cyt_P450_CS"/>
</dbReference>
<dbReference type="PRINTS" id="PR00385">
    <property type="entry name" value="P450"/>
</dbReference>
<reference evidence="14" key="2">
    <citation type="submission" date="2022-06" db="UniProtKB">
        <authorList>
            <consortium name="EnsemblMetazoa"/>
        </authorList>
    </citation>
    <scope>IDENTIFICATION</scope>
    <source>
        <strain evidence="14">PS312</strain>
    </source>
</reference>
<feature type="domain" description="G-protein coupled receptors family 1 profile" evidence="13">
    <location>
        <begin position="520"/>
        <end position="769"/>
    </location>
</feature>
<dbReference type="InterPro" id="IPR001128">
    <property type="entry name" value="Cyt_P450"/>
</dbReference>
<feature type="transmembrane region" description="Helical" evidence="12">
    <location>
        <begin position="541"/>
        <end position="564"/>
    </location>
</feature>
<keyword evidence="4 12" id="KW-0812">Transmembrane</keyword>
<keyword evidence="11" id="KW-0349">Heme</keyword>
<evidence type="ECO:0000313" key="15">
    <source>
        <dbReference type="Proteomes" id="UP000005239"/>
    </source>
</evidence>
<evidence type="ECO:0000256" key="7">
    <source>
        <dbReference type="ARBA" id="ARBA00023002"/>
    </source>
</evidence>
<keyword evidence="15" id="KW-1185">Reference proteome</keyword>
<keyword evidence="8 11" id="KW-0408">Iron</keyword>
<sequence>MYLYILLGVLTLLTYLLIKYYRFTSKYPKGPFPLPFIGNIPKIDFKYQYKSFKTIGKQNKGIYTLFVPLPFVQLTDHETIKEAFVEKGEDFIGRPENEIIKEVLSFAPNAGVINANGESWRENRRAAISIMRDFGMGKNLMEEQVRSSVAAYIAHLDSIEDKEHVNFRWPIQVMVANVINDALFGYRYSYENCKPLMNFVNGFNKVLEDMTNNFGLLIALVFPRIRHVPFLGWHCVGKIKHTQNKLQEYIVDNAEKCLKGYNMTMNPRAYKQKMGQNEYLTNINMMATCSDFFIAGMETTTTTLRWAMLLFAKNQDVQDKLRREILEIVGRDRLPEMADQIKMPFARACVYEVQRRANILPTNLIRVAVRDVEIAGQIIPKDTWVNGDIHFLMANDPLFENPEEFRPDRYLSDDGTTLRKDLIDRTVPFSIGKRMCAGEGIARVELFLGLTATFQKYRISACKGQEIDLDAPSGSVLIPKEQELSIQKNTLVATMNITKSVIPHVMGILLGSISTISLTLNISVLVAIVHAKLLSEKHSTVYILSGNLILSDVIQISLHLFFFAPAAFFQTFMFPEYIKPPAKVVIDIIMLYAWYFQTLSHIFVALNRLAVVVFPHHNIFSRGRVIGLTICQHILSMTMSYLVQFELPCCRITFIPQVFTYSYLRKDGVFNYAVMVDLPLNSLASMTPLISYSVIVYVMNRTSKIAGLKPNKKEYTFAIQFAVMAAVYTCVWITIRVFPKLLYGTDKLFLYGMTTFFAFCNLSSNATVFLVNNSEENQEFAPIDTSRRSSVEMGKFERWQRPKIEIIFAYITAQFSQDNARNKSALISKLFYTKLTIMIVLLLSFAVGGIFILLHKYGSFVAKFPPGPKPLPIIGNLGQVNFGTKPLSLFADKFNGMYTLFTPMPTLEITDYALIKEAFIDHGEDYVDRQKLPGLEAIFSFCKNGGVINSSGDNWREQRRVSLSILRDFGMGKNVMEELVGPNTLSATETLFVRNSVSEYLNCLKSIENKESVNFRWPIQVMIANIINEVLFGYRYKYDDCDDLINYVEGFNKMITEISTSKMLPLAILFPSIKHIPYIGYHAVEKHAANVRKARINNEYVVRNVAKALENYDEDAEPLNFVHAYKQRMQSNPYLDQDNLIATCADFFAAGQETTTTTLRWATLFLATNQAAQEKFREEVHRVIGMDRLPSLDDKNKMLYTQAVIHETQRLANILRINVSRKTHKPTILAGLTIPENTSIHADIHYVLWNDPLFVNPKEFRPERYIAEDGKSLRKELVDHTIAFSLGKRACAGEALARVELFLALTATVQNYRILPMPGQTIDLTQQQKSIGLPIEQNLRIESVSIYLLLFVQSTLSLCSINFPLYSLPTHSQSKHEIAQYAYTISKASQDNPRDKSVPFSRIVRTALFAMIVLLLAFIVESAFLLVRKYNLFVAQYPSWPKPLFLIGNLHQVNFITKPLSLFAEQFNGMYTLFTPTPTLEITDYALIKEAFIDHGEDYVDRQNLPGLDAIFAYCKNGGVVNSSGDNWREQRRVSLSILRDFGMGKNVMEELVRNSVSEYLNCLKNLENKDSVNFRWPMQVTREKFIPPTNALNAAEGRAKLLRMVNTTMKRIRLVT</sequence>
<evidence type="ECO:0000313" key="14">
    <source>
        <dbReference type="EnsemblMetazoa" id="PPA21462.1"/>
    </source>
</evidence>
<dbReference type="Gene3D" id="1.20.1070.10">
    <property type="entry name" value="Rhodopsin 7-helix transmembrane proteins"/>
    <property type="match status" value="1"/>
</dbReference>
<dbReference type="SUPFAM" id="SSF81321">
    <property type="entry name" value="Family A G protein-coupled receptor-like"/>
    <property type="match status" value="1"/>
</dbReference>
<evidence type="ECO:0000259" key="13">
    <source>
        <dbReference type="PROSITE" id="PS50262"/>
    </source>
</evidence>
<evidence type="ECO:0000256" key="11">
    <source>
        <dbReference type="PIRSR" id="PIRSR602401-1"/>
    </source>
</evidence>
<feature type="transmembrane region" description="Helical" evidence="12">
    <location>
        <begin position="584"/>
        <end position="604"/>
    </location>
</feature>
<dbReference type="PRINTS" id="PR00463">
    <property type="entry name" value="EP450I"/>
</dbReference>
<dbReference type="GO" id="GO:0020037">
    <property type="term" value="F:heme binding"/>
    <property type="evidence" value="ECO:0007669"/>
    <property type="project" value="InterPro"/>
</dbReference>
<reference evidence="15" key="1">
    <citation type="journal article" date="2008" name="Nat. Genet.">
        <title>The Pristionchus pacificus genome provides a unique perspective on nematode lifestyle and parasitism.</title>
        <authorList>
            <person name="Dieterich C."/>
            <person name="Clifton S.W."/>
            <person name="Schuster L.N."/>
            <person name="Chinwalla A."/>
            <person name="Delehaunty K."/>
            <person name="Dinkelacker I."/>
            <person name="Fulton L."/>
            <person name="Fulton R."/>
            <person name="Godfrey J."/>
            <person name="Minx P."/>
            <person name="Mitreva M."/>
            <person name="Roeseler W."/>
            <person name="Tian H."/>
            <person name="Witte H."/>
            <person name="Yang S.P."/>
            <person name="Wilson R.K."/>
            <person name="Sommer R.J."/>
        </authorList>
    </citation>
    <scope>NUCLEOTIDE SEQUENCE [LARGE SCALE GENOMIC DNA]</scope>
    <source>
        <strain evidence="15">PS312</strain>
    </source>
</reference>
<evidence type="ECO:0000256" key="6">
    <source>
        <dbReference type="ARBA" id="ARBA00022989"/>
    </source>
</evidence>
<feature type="transmembrane region" description="Helical" evidence="12">
    <location>
        <begin position="678"/>
        <end position="698"/>
    </location>
</feature>
<feature type="transmembrane region" description="Helical" evidence="12">
    <location>
        <begin position="750"/>
        <end position="771"/>
    </location>
</feature>
<dbReference type="PROSITE" id="PS50262">
    <property type="entry name" value="G_PROTEIN_RECEP_F1_2"/>
    <property type="match status" value="1"/>
</dbReference>
<dbReference type="InterPro" id="IPR002401">
    <property type="entry name" value="Cyt_P450_E_grp-I"/>
</dbReference>
<keyword evidence="6 12" id="KW-1133">Transmembrane helix</keyword>
<organism evidence="14 15">
    <name type="scientific">Pristionchus pacificus</name>
    <name type="common">Parasitic nematode worm</name>
    <dbReference type="NCBI Taxonomy" id="54126"/>
    <lineage>
        <taxon>Eukaryota</taxon>
        <taxon>Metazoa</taxon>
        <taxon>Ecdysozoa</taxon>
        <taxon>Nematoda</taxon>
        <taxon>Chromadorea</taxon>
        <taxon>Rhabditida</taxon>
        <taxon>Rhabditina</taxon>
        <taxon>Diplogasteromorpha</taxon>
        <taxon>Diplogasteroidea</taxon>
        <taxon>Neodiplogasteridae</taxon>
        <taxon>Pristionchus</taxon>
    </lineage>
</organism>
<dbReference type="InterPro" id="IPR019430">
    <property type="entry name" value="7TM_GPCR_serpentine_rcpt_Srx"/>
</dbReference>
<evidence type="ECO:0000256" key="4">
    <source>
        <dbReference type="ARBA" id="ARBA00022692"/>
    </source>
</evidence>
<gene>
    <name evidence="14" type="primary">WBGene00111016</name>
</gene>
<dbReference type="Proteomes" id="UP000005239">
    <property type="component" value="Unassembled WGS sequence"/>
</dbReference>
<dbReference type="Pfam" id="PF10328">
    <property type="entry name" value="7TM_GPCR_Srx"/>
    <property type="match status" value="1"/>
</dbReference>
<dbReference type="GO" id="GO:0016705">
    <property type="term" value="F:oxidoreductase activity, acting on paired donors, with incorporation or reduction of molecular oxygen"/>
    <property type="evidence" value="ECO:0007669"/>
    <property type="project" value="InterPro"/>
</dbReference>
<evidence type="ECO:0000256" key="9">
    <source>
        <dbReference type="ARBA" id="ARBA00023033"/>
    </source>
</evidence>
<dbReference type="Pfam" id="PF00067">
    <property type="entry name" value="p450"/>
    <property type="match status" value="3"/>
</dbReference>
<evidence type="ECO:0000256" key="5">
    <source>
        <dbReference type="ARBA" id="ARBA00022723"/>
    </source>
</evidence>
<dbReference type="EnsemblMetazoa" id="PPA21462.1">
    <property type="protein sequence ID" value="PPA21462.1"/>
    <property type="gene ID" value="WBGene00111016"/>
</dbReference>
<keyword evidence="10 12" id="KW-0472">Membrane</keyword>
<dbReference type="InterPro" id="IPR036396">
    <property type="entry name" value="Cyt_P450_sf"/>
</dbReference>
<dbReference type="PANTHER" id="PTHR24284:SF1">
    <property type="entry name" value="CYTOCHROME P450 FAMILY"/>
    <property type="match status" value="1"/>
</dbReference>
<dbReference type="FunFam" id="1.10.630.10:FF:000036">
    <property type="entry name" value="CYtochrome P450 family"/>
    <property type="match status" value="2"/>
</dbReference>
<name>A0A8R1YJ87_PRIPA</name>
<evidence type="ECO:0000256" key="2">
    <source>
        <dbReference type="ARBA" id="ARBA00004370"/>
    </source>
</evidence>
<accession>A0A8R1YJ87</accession>
<proteinExistence type="inferred from homology"/>
<dbReference type="InterPro" id="IPR017452">
    <property type="entry name" value="GPCR_Rhodpsn_7TM"/>
</dbReference>
<dbReference type="GO" id="GO:0016020">
    <property type="term" value="C:membrane"/>
    <property type="evidence" value="ECO:0007669"/>
    <property type="project" value="UniProtKB-SubCell"/>
</dbReference>
<dbReference type="PANTHER" id="PTHR24284">
    <property type="entry name" value="CYTOCHROME P450 FAMILY"/>
    <property type="match status" value="1"/>
</dbReference>
<feature type="transmembrane region" description="Helical" evidence="12">
    <location>
        <begin position="831"/>
        <end position="854"/>
    </location>
</feature>
<feature type="transmembrane region" description="Helical" evidence="12">
    <location>
        <begin position="718"/>
        <end position="738"/>
    </location>
</feature>
<evidence type="ECO:0000256" key="12">
    <source>
        <dbReference type="SAM" id="Phobius"/>
    </source>
</evidence>
<dbReference type="CDD" id="cd20617">
    <property type="entry name" value="CYP1_2-like"/>
    <property type="match status" value="1"/>
</dbReference>
<keyword evidence="7" id="KW-0560">Oxidoreductase</keyword>
<dbReference type="SUPFAM" id="SSF48264">
    <property type="entry name" value="Cytochrome P450"/>
    <property type="match status" value="3"/>
</dbReference>
<keyword evidence="9" id="KW-0503">Monooxygenase</keyword>
<feature type="transmembrane region" description="Helical" evidence="12">
    <location>
        <begin position="505"/>
        <end position="529"/>
    </location>
</feature>
<comment type="similarity">
    <text evidence="3">Belongs to the cytochrome P450 family.</text>
</comment>
<feature type="transmembrane region" description="Helical" evidence="12">
    <location>
        <begin position="1403"/>
        <end position="1427"/>
    </location>
</feature>
<dbReference type="CDD" id="cd00637">
    <property type="entry name" value="7tm_classA_rhodopsin-like"/>
    <property type="match status" value="1"/>
</dbReference>
<keyword evidence="5 11" id="KW-0479">Metal-binding</keyword>
<comment type="cofactor">
    <cofactor evidence="1 11">
        <name>heme</name>
        <dbReference type="ChEBI" id="CHEBI:30413"/>
    </cofactor>
</comment>
<dbReference type="PROSITE" id="PS00086">
    <property type="entry name" value="CYTOCHROME_P450"/>
    <property type="match status" value="2"/>
</dbReference>
<evidence type="ECO:0000256" key="1">
    <source>
        <dbReference type="ARBA" id="ARBA00001971"/>
    </source>
</evidence>
<evidence type="ECO:0000256" key="3">
    <source>
        <dbReference type="ARBA" id="ARBA00010617"/>
    </source>
</evidence>
<feature type="binding site" description="axial binding residue" evidence="11">
    <location>
        <position position="436"/>
    </location>
    <ligand>
        <name>heme</name>
        <dbReference type="ChEBI" id="CHEBI:30413"/>
    </ligand>
    <ligandPart>
        <name>Fe</name>
        <dbReference type="ChEBI" id="CHEBI:18248"/>
    </ligandPart>
</feature>
<dbReference type="GO" id="GO:0005506">
    <property type="term" value="F:iron ion binding"/>
    <property type="evidence" value="ECO:0007669"/>
    <property type="project" value="InterPro"/>
</dbReference>
<dbReference type="Gene3D" id="1.10.630.10">
    <property type="entry name" value="Cytochrome P450"/>
    <property type="match status" value="3"/>
</dbReference>
<dbReference type="GO" id="GO:0004497">
    <property type="term" value="F:monooxygenase activity"/>
    <property type="evidence" value="ECO:0007669"/>
    <property type="project" value="UniProtKB-KW"/>
</dbReference>
<evidence type="ECO:0000256" key="8">
    <source>
        <dbReference type="ARBA" id="ARBA00023004"/>
    </source>
</evidence>
<evidence type="ECO:0000256" key="10">
    <source>
        <dbReference type="ARBA" id="ARBA00023136"/>
    </source>
</evidence>